<dbReference type="OrthoDB" id="1525139at2"/>
<evidence type="ECO:0000313" key="2">
    <source>
        <dbReference type="EMBL" id="SHF03479.1"/>
    </source>
</evidence>
<evidence type="ECO:0000256" key="1">
    <source>
        <dbReference type="SAM" id="Phobius"/>
    </source>
</evidence>
<gene>
    <name evidence="2" type="ORF">SAMN05444274_103310</name>
</gene>
<keyword evidence="3" id="KW-1185">Reference proteome</keyword>
<proteinExistence type="predicted"/>
<accession>A0A1M4YCQ8</accession>
<name>A0A1M4YCQ8_9BACT</name>
<sequence length="67" mass="7211">MRKVGFVLIVIGLAGVAYFGYEALQASESFNVLGIDVAVSNADWKPVIYSGIVTVVGIILALIRKKR</sequence>
<dbReference type="EMBL" id="FQUM01000003">
    <property type="protein sequence ID" value="SHF03479.1"/>
    <property type="molecule type" value="Genomic_DNA"/>
</dbReference>
<keyword evidence="1" id="KW-1133">Transmembrane helix</keyword>
<dbReference type="RefSeq" id="WP_073000395.1">
    <property type="nucleotide sequence ID" value="NZ_FQUM01000003.1"/>
</dbReference>
<evidence type="ECO:0000313" key="3">
    <source>
        <dbReference type="Proteomes" id="UP000184164"/>
    </source>
</evidence>
<organism evidence="2 3">
    <name type="scientific">Mariniphaga anaerophila</name>
    <dbReference type="NCBI Taxonomy" id="1484053"/>
    <lineage>
        <taxon>Bacteria</taxon>
        <taxon>Pseudomonadati</taxon>
        <taxon>Bacteroidota</taxon>
        <taxon>Bacteroidia</taxon>
        <taxon>Marinilabiliales</taxon>
        <taxon>Prolixibacteraceae</taxon>
        <taxon>Mariniphaga</taxon>
    </lineage>
</organism>
<keyword evidence="1" id="KW-0472">Membrane</keyword>
<keyword evidence="1" id="KW-0812">Transmembrane</keyword>
<dbReference type="Proteomes" id="UP000184164">
    <property type="component" value="Unassembled WGS sequence"/>
</dbReference>
<dbReference type="AlphaFoldDB" id="A0A1M4YCQ8"/>
<feature type="transmembrane region" description="Helical" evidence="1">
    <location>
        <begin position="44"/>
        <end position="63"/>
    </location>
</feature>
<protein>
    <recommendedName>
        <fullName evidence="4">Transglycosylase</fullName>
    </recommendedName>
</protein>
<evidence type="ECO:0008006" key="4">
    <source>
        <dbReference type="Google" id="ProtNLM"/>
    </source>
</evidence>
<reference evidence="2 3" key="1">
    <citation type="submission" date="2016-11" db="EMBL/GenBank/DDBJ databases">
        <authorList>
            <person name="Jaros S."/>
            <person name="Januszkiewicz K."/>
            <person name="Wedrychowicz H."/>
        </authorList>
    </citation>
    <scope>NUCLEOTIDE SEQUENCE [LARGE SCALE GENOMIC DNA]</scope>
    <source>
        <strain evidence="2 3">DSM 26910</strain>
    </source>
</reference>